<reference evidence="2" key="1">
    <citation type="submission" date="2022-12" db="EMBL/GenBank/DDBJ databases">
        <authorList>
            <person name="Alioto T."/>
            <person name="Alioto T."/>
            <person name="Gomez Garrido J."/>
        </authorList>
    </citation>
    <scope>NUCLEOTIDE SEQUENCE</scope>
</reference>
<evidence type="ECO:0000313" key="2">
    <source>
        <dbReference type="EMBL" id="CAI5795239.1"/>
    </source>
</evidence>
<feature type="compositionally biased region" description="Basic residues" evidence="1">
    <location>
        <begin position="1"/>
        <end position="10"/>
    </location>
</feature>
<feature type="region of interest" description="Disordered" evidence="1">
    <location>
        <begin position="199"/>
        <end position="235"/>
    </location>
</feature>
<proteinExistence type="predicted"/>
<sequence length="247" mass="27938">MGHRHSKWSVHSKEREPHIPKEKYTATTIPSSLDAPRSHDTFMCIRDNDSSMASTEETRQLRGANMVPQATQEEVLPVQQEAKAQPVSESPQKYLNLKQPQLTVMLEKGIGAFQPTITGVHEAELATQRPPHLGTYFLVTEEMPSKERALEDQESLVLTPSGQSMEQISEGPRENVRKVATAMKTIWTVDHEDAEVQTTTELEEHPHCCTQGKHHEEEDNEEDNDEDAAADSSRLFTSYLHATKWTR</sequence>
<feature type="compositionally biased region" description="Acidic residues" evidence="1">
    <location>
        <begin position="218"/>
        <end position="229"/>
    </location>
</feature>
<dbReference type="Proteomes" id="UP001178461">
    <property type="component" value="Chromosome 15"/>
</dbReference>
<evidence type="ECO:0000313" key="3">
    <source>
        <dbReference type="Proteomes" id="UP001178461"/>
    </source>
</evidence>
<organism evidence="2 3">
    <name type="scientific">Podarcis lilfordi</name>
    <name type="common">Lilford's wall lizard</name>
    <dbReference type="NCBI Taxonomy" id="74358"/>
    <lineage>
        <taxon>Eukaryota</taxon>
        <taxon>Metazoa</taxon>
        <taxon>Chordata</taxon>
        <taxon>Craniata</taxon>
        <taxon>Vertebrata</taxon>
        <taxon>Euteleostomi</taxon>
        <taxon>Lepidosauria</taxon>
        <taxon>Squamata</taxon>
        <taxon>Bifurcata</taxon>
        <taxon>Unidentata</taxon>
        <taxon>Episquamata</taxon>
        <taxon>Laterata</taxon>
        <taxon>Lacertibaenia</taxon>
        <taxon>Lacertidae</taxon>
        <taxon>Podarcis</taxon>
    </lineage>
</organism>
<accession>A0AA35LGQ4</accession>
<gene>
    <name evidence="2" type="ORF">PODLI_1B015912</name>
</gene>
<dbReference type="EMBL" id="OX395141">
    <property type="protein sequence ID" value="CAI5795239.1"/>
    <property type="molecule type" value="Genomic_DNA"/>
</dbReference>
<feature type="compositionally biased region" description="Basic and acidic residues" evidence="1">
    <location>
        <begin position="11"/>
        <end position="24"/>
    </location>
</feature>
<dbReference type="AlphaFoldDB" id="A0AA35LGQ4"/>
<feature type="region of interest" description="Disordered" evidence="1">
    <location>
        <begin position="1"/>
        <end position="38"/>
    </location>
</feature>
<feature type="compositionally biased region" description="Basic and acidic residues" evidence="1">
    <location>
        <begin position="202"/>
        <end position="217"/>
    </location>
</feature>
<keyword evidence="3" id="KW-1185">Reference proteome</keyword>
<protein>
    <submittedName>
        <fullName evidence="2">Uncharacterized protein</fullName>
    </submittedName>
</protein>
<name>A0AA35LGQ4_9SAUR</name>
<evidence type="ECO:0000256" key="1">
    <source>
        <dbReference type="SAM" id="MobiDB-lite"/>
    </source>
</evidence>